<evidence type="ECO:0000313" key="1">
    <source>
        <dbReference type="EMBL" id="KAF9610355.1"/>
    </source>
</evidence>
<reference evidence="1 2" key="1">
    <citation type="submission" date="2020-10" db="EMBL/GenBank/DDBJ databases">
        <title>The Coptis chinensis genome and diversification of protoberbering-type alkaloids.</title>
        <authorList>
            <person name="Wang B."/>
            <person name="Shu S."/>
            <person name="Song C."/>
            <person name="Liu Y."/>
        </authorList>
    </citation>
    <scope>NUCLEOTIDE SEQUENCE [LARGE SCALE GENOMIC DNA]</scope>
    <source>
        <strain evidence="1">HL-2020</strain>
        <tissue evidence="1">Leaf</tissue>
    </source>
</reference>
<dbReference type="OrthoDB" id="1001887at2759"/>
<organism evidence="1 2">
    <name type="scientific">Coptis chinensis</name>
    <dbReference type="NCBI Taxonomy" id="261450"/>
    <lineage>
        <taxon>Eukaryota</taxon>
        <taxon>Viridiplantae</taxon>
        <taxon>Streptophyta</taxon>
        <taxon>Embryophyta</taxon>
        <taxon>Tracheophyta</taxon>
        <taxon>Spermatophyta</taxon>
        <taxon>Magnoliopsida</taxon>
        <taxon>Ranunculales</taxon>
        <taxon>Ranunculaceae</taxon>
        <taxon>Coptidoideae</taxon>
        <taxon>Coptis</taxon>
    </lineage>
</organism>
<keyword evidence="2" id="KW-1185">Reference proteome</keyword>
<gene>
    <name evidence="1" type="ORF">IFM89_022025</name>
</gene>
<evidence type="ECO:0000313" key="2">
    <source>
        <dbReference type="Proteomes" id="UP000631114"/>
    </source>
</evidence>
<protein>
    <submittedName>
        <fullName evidence="1">Uncharacterized protein</fullName>
    </submittedName>
</protein>
<sequence>MVQKIDRILVNQKWIDVATRWRSKILQRRFSDHSLIVGWFTTIPKPHNIPFRFKKQWIKHQSLKEVVKQSWEECLEDVPIRKVIKKLKRLKEALKIWSWKTFGDLKKKKKKSVIDDLERIMKEQEEDPFNVQLQEMELDKEEELNGILDTKVTQWRQKASVSEAFEGDRNTTYFHALHQLRMKKALILEIQKSDGTILKQQQD</sequence>
<name>A0A835I0I3_9MAGN</name>
<comment type="caution">
    <text evidence="1">The sequence shown here is derived from an EMBL/GenBank/DDBJ whole genome shotgun (WGS) entry which is preliminary data.</text>
</comment>
<dbReference type="EMBL" id="JADFTS010000004">
    <property type="protein sequence ID" value="KAF9610355.1"/>
    <property type="molecule type" value="Genomic_DNA"/>
</dbReference>
<accession>A0A835I0I3</accession>
<dbReference type="AlphaFoldDB" id="A0A835I0I3"/>
<dbReference type="Proteomes" id="UP000631114">
    <property type="component" value="Unassembled WGS sequence"/>
</dbReference>
<proteinExistence type="predicted"/>